<name>A0ABD5YDN1_9EURY</name>
<dbReference type="AlphaFoldDB" id="A0ABD5YDN1"/>
<dbReference type="EMBL" id="JBHSZZ010000007">
    <property type="protein sequence ID" value="MFC7185648.1"/>
    <property type="molecule type" value="Genomic_DNA"/>
</dbReference>
<comment type="caution">
    <text evidence="2">The sequence shown here is derived from an EMBL/GenBank/DDBJ whole genome shotgun (WGS) entry which is preliminary data.</text>
</comment>
<gene>
    <name evidence="2" type="ORF">ACFQMK_01790</name>
</gene>
<evidence type="ECO:0000313" key="2">
    <source>
        <dbReference type="EMBL" id="MFC7185648.1"/>
    </source>
</evidence>
<accession>A0ABD5YDN1</accession>
<reference evidence="2 3" key="1">
    <citation type="journal article" date="2019" name="Int. J. Syst. Evol. Microbiol.">
        <title>The Global Catalogue of Microorganisms (GCM) 10K type strain sequencing project: providing services to taxonomists for standard genome sequencing and annotation.</title>
        <authorList>
            <consortium name="The Broad Institute Genomics Platform"/>
            <consortium name="The Broad Institute Genome Sequencing Center for Infectious Disease"/>
            <person name="Wu L."/>
            <person name="Ma J."/>
        </authorList>
    </citation>
    <scope>NUCLEOTIDE SEQUENCE [LARGE SCALE GENOMIC DNA]</scope>
    <source>
        <strain evidence="2 3">Q85</strain>
    </source>
</reference>
<dbReference type="Proteomes" id="UP001596390">
    <property type="component" value="Unassembled WGS sequence"/>
</dbReference>
<evidence type="ECO:0000313" key="3">
    <source>
        <dbReference type="Proteomes" id="UP001596390"/>
    </source>
</evidence>
<sequence>MAEETDDRARDDGEESTGPLERAKSAVTEAVGVVVDAALDAI</sequence>
<evidence type="ECO:0000256" key="1">
    <source>
        <dbReference type="SAM" id="MobiDB-lite"/>
    </source>
</evidence>
<keyword evidence="3" id="KW-1185">Reference proteome</keyword>
<proteinExistence type="predicted"/>
<organism evidence="2 3">
    <name type="scientific">Halorubrum yunnanense</name>
    <dbReference type="NCBI Taxonomy" id="1526162"/>
    <lineage>
        <taxon>Archaea</taxon>
        <taxon>Methanobacteriati</taxon>
        <taxon>Methanobacteriota</taxon>
        <taxon>Stenosarchaea group</taxon>
        <taxon>Halobacteria</taxon>
        <taxon>Halobacteriales</taxon>
        <taxon>Haloferacaceae</taxon>
        <taxon>Halorubrum</taxon>
    </lineage>
</organism>
<dbReference type="RefSeq" id="WP_267662630.1">
    <property type="nucleotide sequence ID" value="NZ_JAODIX010000007.1"/>
</dbReference>
<protein>
    <submittedName>
        <fullName evidence="2">Uncharacterized protein</fullName>
    </submittedName>
</protein>
<feature type="region of interest" description="Disordered" evidence="1">
    <location>
        <begin position="1"/>
        <end position="25"/>
    </location>
</feature>